<feature type="compositionally biased region" description="Polar residues" evidence="1">
    <location>
        <begin position="74"/>
        <end position="83"/>
    </location>
</feature>
<feature type="compositionally biased region" description="Polar residues" evidence="1">
    <location>
        <begin position="20"/>
        <end position="31"/>
    </location>
</feature>
<dbReference type="AlphaFoldDB" id="A0A2J6QF22"/>
<reference evidence="2 3" key="1">
    <citation type="submission" date="2016-05" db="EMBL/GenBank/DDBJ databases">
        <title>A degradative enzymes factory behind the ericoid mycorrhizal symbiosis.</title>
        <authorList>
            <consortium name="DOE Joint Genome Institute"/>
            <person name="Martino E."/>
            <person name="Morin E."/>
            <person name="Grelet G."/>
            <person name="Kuo A."/>
            <person name="Kohler A."/>
            <person name="Daghino S."/>
            <person name="Barry K."/>
            <person name="Choi C."/>
            <person name="Cichocki N."/>
            <person name="Clum A."/>
            <person name="Copeland A."/>
            <person name="Hainaut M."/>
            <person name="Haridas S."/>
            <person name="Labutti K."/>
            <person name="Lindquist E."/>
            <person name="Lipzen A."/>
            <person name="Khouja H.-R."/>
            <person name="Murat C."/>
            <person name="Ohm R."/>
            <person name="Olson A."/>
            <person name="Spatafora J."/>
            <person name="Veneault-Fourrey C."/>
            <person name="Henrissat B."/>
            <person name="Grigoriev I."/>
            <person name="Martin F."/>
            <person name="Perotto S."/>
        </authorList>
    </citation>
    <scope>NUCLEOTIDE SEQUENCE [LARGE SCALE GENOMIC DNA]</scope>
    <source>
        <strain evidence="2 3">UAMH 7357</strain>
    </source>
</reference>
<evidence type="ECO:0008006" key="4">
    <source>
        <dbReference type="Google" id="ProtNLM"/>
    </source>
</evidence>
<evidence type="ECO:0000313" key="2">
    <source>
        <dbReference type="EMBL" id="PMD24867.1"/>
    </source>
</evidence>
<dbReference type="EMBL" id="KZ613471">
    <property type="protein sequence ID" value="PMD24867.1"/>
    <property type="molecule type" value="Genomic_DNA"/>
</dbReference>
<feature type="region of interest" description="Disordered" evidence="1">
    <location>
        <begin position="1"/>
        <end position="83"/>
    </location>
</feature>
<evidence type="ECO:0000313" key="3">
    <source>
        <dbReference type="Proteomes" id="UP000235672"/>
    </source>
</evidence>
<dbReference type="OrthoDB" id="4158609at2759"/>
<keyword evidence="3" id="KW-1185">Reference proteome</keyword>
<sequence length="83" mass="8498">MASSGKTTAVAGGTGTQSTPANNVGETRRGSNSGGLFSGLMNQKRNSTDAAAAARRQSFHDQKPQAGILGKMWNSFTTGSPPK</sequence>
<proteinExistence type="predicted"/>
<feature type="compositionally biased region" description="Low complexity" evidence="1">
    <location>
        <begin position="1"/>
        <end position="19"/>
    </location>
</feature>
<organism evidence="2 3">
    <name type="scientific">Hyaloscypha hepaticicola</name>
    <dbReference type="NCBI Taxonomy" id="2082293"/>
    <lineage>
        <taxon>Eukaryota</taxon>
        <taxon>Fungi</taxon>
        <taxon>Dikarya</taxon>
        <taxon>Ascomycota</taxon>
        <taxon>Pezizomycotina</taxon>
        <taxon>Leotiomycetes</taxon>
        <taxon>Helotiales</taxon>
        <taxon>Hyaloscyphaceae</taxon>
        <taxon>Hyaloscypha</taxon>
    </lineage>
</organism>
<feature type="compositionally biased region" description="Polar residues" evidence="1">
    <location>
        <begin position="38"/>
        <end position="49"/>
    </location>
</feature>
<accession>A0A2J6QF22</accession>
<protein>
    <recommendedName>
        <fullName evidence="4">Conidiation-specific protein 8</fullName>
    </recommendedName>
</protein>
<evidence type="ECO:0000256" key="1">
    <source>
        <dbReference type="SAM" id="MobiDB-lite"/>
    </source>
</evidence>
<gene>
    <name evidence="2" type="ORF">NA56DRAFT_642682</name>
</gene>
<name>A0A2J6QF22_9HELO</name>
<dbReference type="Proteomes" id="UP000235672">
    <property type="component" value="Unassembled WGS sequence"/>
</dbReference>